<dbReference type="EMBL" id="JAAXOX010000012">
    <property type="protein sequence ID" value="NKY24111.1"/>
    <property type="molecule type" value="Genomic_DNA"/>
</dbReference>
<evidence type="ECO:0000313" key="3">
    <source>
        <dbReference type="Proteomes" id="UP000581206"/>
    </source>
</evidence>
<dbReference type="Proteomes" id="UP000581206">
    <property type="component" value="Unassembled WGS sequence"/>
</dbReference>
<sequence>MSGPGLAVERATWLPARTERIGDWLLGFTGGLTKRANSAVPATPGAALGEDDLERIEARYAAVGQPAVFRICSAAPAGLDRRLADRGYAEASVTEVWARELNGTEPGDTGSSGVEALSTGAREAAPVAPRPAPAGPVIADADRPDDDWLAGWLGVKQNGARPGAAERELAARLLTGSPARYLSARTPDGTALGVLRVAPAGEWAGLSCLAVTPAARRRGTGRALTLAGLRAAVTHGAERAFLQVEVHNTPAQRLYRELGFVPVERYVYRER</sequence>
<dbReference type="PROSITE" id="PS51186">
    <property type="entry name" value="GNAT"/>
    <property type="match status" value="1"/>
</dbReference>
<dbReference type="GO" id="GO:0016747">
    <property type="term" value="F:acyltransferase activity, transferring groups other than amino-acyl groups"/>
    <property type="evidence" value="ECO:0007669"/>
    <property type="project" value="InterPro"/>
</dbReference>
<dbReference type="RefSeq" id="WP_168631245.1">
    <property type="nucleotide sequence ID" value="NZ_BONL01000008.1"/>
</dbReference>
<proteinExistence type="predicted"/>
<evidence type="ECO:0000259" key="1">
    <source>
        <dbReference type="PROSITE" id="PS51186"/>
    </source>
</evidence>
<dbReference type="Gene3D" id="3.40.630.30">
    <property type="match status" value="1"/>
</dbReference>
<organism evidence="2 3">
    <name type="scientific">Cellulomonas denverensis</name>
    <dbReference type="NCBI Taxonomy" id="264297"/>
    <lineage>
        <taxon>Bacteria</taxon>
        <taxon>Bacillati</taxon>
        <taxon>Actinomycetota</taxon>
        <taxon>Actinomycetes</taxon>
        <taxon>Micrococcales</taxon>
        <taxon>Cellulomonadaceae</taxon>
        <taxon>Cellulomonas</taxon>
    </lineage>
</organism>
<dbReference type="Pfam" id="PF24553">
    <property type="entry name" value="Rv0428c_C"/>
    <property type="match status" value="1"/>
</dbReference>
<gene>
    <name evidence="2" type="ORF">HGA03_15685</name>
</gene>
<keyword evidence="3" id="KW-1185">Reference proteome</keyword>
<dbReference type="AlphaFoldDB" id="A0A7X6KXQ8"/>
<dbReference type="CDD" id="cd04301">
    <property type="entry name" value="NAT_SF"/>
    <property type="match status" value="1"/>
</dbReference>
<accession>A0A7X6KXQ8</accession>
<dbReference type="InterPro" id="IPR056935">
    <property type="entry name" value="Rv0428c-like_C"/>
</dbReference>
<dbReference type="InterPro" id="IPR016181">
    <property type="entry name" value="Acyl_CoA_acyltransferase"/>
</dbReference>
<name>A0A7X6KXQ8_9CELL</name>
<feature type="domain" description="N-acetyltransferase" evidence="1">
    <location>
        <begin position="136"/>
        <end position="271"/>
    </location>
</feature>
<evidence type="ECO:0000313" key="2">
    <source>
        <dbReference type="EMBL" id="NKY24111.1"/>
    </source>
</evidence>
<reference evidence="2 3" key="1">
    <citation type="submission" date="2020-04" db="EMBL/GenBank/DDBJ databases">
        <title>MicrobeNet Type strains.</title>
        <authorList>
            <person name="Nicholson A.C."/>
        </authorList>
    </citation>
    <scope>NUCLEOTIDE SEQUENCE [LARGE SCALE GENOMIC DNA]</scope>
    <source>
        <strain evidence="2 3">ATCC BAA-788</strain>
    </source>
</reference>
<dbReference type="SUPFAM" id="SSF55729">
    <property type="entry name" value="Acyl-CoA N-acyltransferases (Nat)"/>
    <property type="match status" value="1"/>
</dbReference>
<dbReference type="PANTHER" id="PTHR43072">
    <property type="entry name" value="N-ACETYLTRANSFERASE"/>
    <property type="match status" value="1"/>
</dbReference>
<dbReference type="InterPro" id="IPR000182">
    <property type="entry name" value="GNAT_dom"/>
</dbReference>
<keyword evidence="2" id="KW-0808">Transferase</keyword>
<comment type="caution">
    <text evidence="2">The sequence shown here is derived from an EMBL/GenBank/DDBJ whole genome shotgun (WGS) entry which is preliminary data.</text>
</comment>
<protein>
    <submittedName>
        <fullName evidence="2">GNAT family N-acetyltransferase</fullName>
    </submittedName>
</protein>
<dbReference type="PANTHER" id="PTHR43072:SF60">
    <property type="entry name" value="L-2,4-DIAMINOBUTYRIC ACID ACETYLTRANSFERASE"/>
    <property type="match status" value="1"/>
</dbReference>